<dbReference type="Proteomes" id="UP001403385">
    <property type="component" value="Unassembled WGS sequence"/>
</dbReference>
<keyword evidence="1" id="KW-0732">Signal</keyword>
<reference evidence="2 3" key="1">
    <citation type="submission" date="2024-04" db="EMBL/GenBank/DDBJ databases">
        <title>Novel genus in family Flammeovirgaceae.</title>
        <authorList>
            <person name="Nguyen T.H."/>
            <person name="Vuong T.Q."/>
            <person name="Le H."/>
            <person name="Kim S.-G."/>
        </authorList>
    </citation>
    <scope>NUCLEOTIDE SEQUENCE [LARGE SCALE GENOMIC DNA]</scope>
    <source>
        <strain evidence="2 3">JCM 23209</strain>
    </source>
</reference>
<comment type="caution">
    <text evidence="2">The sequence shown here is derived from an EMBL/GenBank/DDBJ whole genome shotgun (WGS) entry which is preliminary data.</text>
</comment>
<dbReference type="AlphaFoldDB" id="A0AAW9RQE6"/>
<evidence type="ECO:0000256" key="1">
    <source>
        <dbReference type="SAM" id="SignalP"/>
    </source>
</evidence>
<feature type="chain" id="PRO_5043712683" description="Lipocalin-like domain-containing protein" evidence="1">
    <location>
        <begin position="21"/>
        <end position="185"/>
    </location>
</feature>
<name>A0AAW9RQE6_9BACT</name>
<feature type="signal peptide" evidence="1">
    <location>
        <begin position="1"/>
        <end position="20"/>
    </location>
</feature>
<keyword evidence="3" id="KW-1185">Reference proteome</keyword>
<sequence length="185" mass="20703">MIKRLNWIFLLSLAVLFSQCTDDDDPDTTKSKEEVLAGENSKKWKLSKMNVPASASGITIHLNVLTFGEGVCLSDNIFEFFADGKLLVDEGTQKCSENSPQQVSGTWKWDESDENILIIGSTVFDGIFEEYNLPEFDGKLTVETLTETKMVIPYTFKTDKPITIDYNGTTATLGETIHIEFEAIQ</sequence>
<evidence type="ECO:0000313" key="2">
    <source>
        <dbReference type="EMBL" id="MEN7547122.1"/>
    </source>
</evidence>
<accession>A0AAW9RQE6</accession>
<gene>
    <name evidence="2" type="ORF">AAG747_04340</name>
</gene>
<protein>
    <recommendedName>
        <fullName evidence="4">Lipocalin-like domain-containing protein</fullName>
    </recommendedName>
</protein>
<dbReference type="EMBL" id="JBDKWZ010000002">
    <property type="protein sequence ID" value="MEN7547122.1"/>
    <property type="molecule type" value="Genomic_DNA"/>
</dbReference>
<dbReference type="RefSeq" id="WP_346819908.1">
    <property type="nucleotide sequence ID" value="NZ_JBDKWZ010000002.1"/>
</dbReference>
<organism evidence="2 3">
    <name type="scientific">Rapidithrix thailandica</name>
    <dbReference type="NCBI Taxonomy" id="413964"/>
    <lineage>
        <taxon>Bacteria</taxon>
        <taxon>Pseudomonadati</taxon>
        <taxon>Bacteroidota</taxon>
        <taxon>Cytophagia</taxon>
        <taxon>Cytophagales</taxon>
        <taxon>Flammeovirgaceae</taxon>
        <taxon>Rapidithrix</taxon>
    </lineage>
</organism>
<evidence type="ECO:0008006" key="4">
    <source>
        <dbReference type="Google" id="ProtNLM"/>
    </source>
</evidence>
<evidence type="ECO:0000313" key="3">
    <source>
        <dbReference type="Proteomes" id="UP001403385"/>
    </source>
</evidence>
<proteinExistence type="predicted"/>